<name>A0A444YP63_ARAHY</name>
<comment type="caution">
    <text evidence="1">The sequence shown here is derived from an EMBL/GenBank/DDBJ whole genome shotgun (WGS) entry which is preliminary data.</text>
</comment>
<evidence type="ECO:0000313" key="2">
    <source>
        <dbReference type="Proteomes" id="UP000289738"/>
    </source>
</evidence>
<dbReference type="EMBL" id="SDMP01000016">
    <property type="protein sequence ID" value="RYR03697.1"/>
    <property type="molecule type" value="Genomic_DNA"/>
</dbReference>
<organism evidence="1 2">
    <name type="scientific">Arachis hypogaea</name>
    <name type="common">Peanut</name>
    <dbReference type="NCBI Taxonomy" id="3818"/>
    <lineage>
        <taxon>Eukaryota</taxon>
        <taxon>Viridiplantae</taxon>
        <taxon>Streptophyta</taxon>
        <taxon>Embryophyta</taxon>
        <taxon>Tracheophyta</taxon>
        <taxon>Spermatophyta</taxon>
        <taxon>Magnoliopsida</taxon>
        <taxon>eudicotyledons</taxon>
        <taxon>Gunneridae</taxon>
        <taxon>Pentapetalae</taxon>
        <taxon>rosids</taxon>
        <taxon>fabids</taxon>
        <taxon>Fabales</taxon>
        <taxon>Fabaceae</taxon>
        <taxon>Papilionoideae</taxon>
        <taxon>50 kb inversion clade</taxon>
        <taxon>dalbergioids sensu lato</taxon>
        <taxon>Dalbergieae</taxon>
        <taxon>Pterocarpus clade</taxon>
        <taxon>Arachis</taxon>
    </lineage>
</organism>
<gene>
    <name evidence="1" type="ORF">Ahy_B06g082902</name>
</gene>
<dbReference type="STRING" id="3818.A0A444YP63"/>
<dbReference type="Proteomes" id="UP000289738">
    <property type="component" value="Chromosome B06"/>
</dbReference>
<protein>
    <submittedName>
        <fullName evidence="1">Uncharacterized protein</fullName>
    </submittedName>
</protein>
<proteinExistence type="predicted"/>
<keyword evidence="2" id="KW-1185">Reference proteome</keyword>
<evidence type="ECO:0000313" key="1">
    <source>
        <dbReference type="EMBL" id="RYR03697.1"/>
    </source>
</evidence>
<dbReference type="Pfam" id="PF12352">
    <property type="entry name" value="V-SNARE_C"/>
    <property type="match status" value="1"/>
</dbReference>
<dbReference type="AlphaFoldDB" id="A0A444YP63"/>
<accession>A0A444YP63</accession>
<reference evidence="1 2" key="1">
    <citation type="submission" date="2019-01" db="EMBL/GenBank/DDBJ databases">
        <title>Sequencing of cultivated peanut Arachis hypogaea provides insights into genome evolution and oil improvement.</title>
        <authorList>
            <person name="Chen X."/>
        </authorList>
    </citation>
    <scope>NUCLEOTIDE SEQUENCE [LARGE SCALE GENOMIC DNA]</scope>
    <source>
        <strain evidence="2">cv. Fuhuasheng</strain>
        <tissue evidence="1">Leaves</tissue>
    </source>
</reference>
<sequence length="82" mass="9312">MQLVRNSRLELENSTAVGQTILSSIQGQRECLKSAHRKALDMLNTVGMLNFVLRLIERCVEHSGDDMKKIFSIAIYIHNLVI</sequence>